<organism evidence="1 2">
    <name type="scientific">Pyrenophora teres f. teres</name>
    <dbReference type="NCBI Taxonomy" id="97479"/>
    <lineage>
        <taxon>Eukaryota</taxon>
        <taxon>Fungi</taxon>
        <taxon>Dikarya</taxon>
        <taxon>Ascomycota</taxon>
        <taxon>Pezizomycotina</taxon>
        <taxon>Dothideomycetes</taxon>
        <taxon>Pleosporomycetidae</taxon>
        <taxon>Pleosporales</taxon>
        <taxon>Pleosporineae</taxon>
        <taxon>Pleosporaceae</taxon>
        <taxon>Pyrenophora</taxon>
    </lineage>
</organism>
<gene>
    <name evidence="1" type="ORF">PTTW11_03841</name>
</gene>
<dbReference type="EMBL" id="HG992979">
    <property type="protein sequence ID" value="CAE7024989.1"/>
    <property type="molecule type" value="Genomic_DNA"/>
</dbReference>
<proteinExistence type="predicted"/>
<accession>A0A6S6VXP6</accession>
<sequence>MLVNNPSPRSCESIYSSRRIHEIAQLEACEIARIPRVGDLRAAFRSSEQYKPSPDWAPAVPDWVSSRPLPSLPSLHPLPPAASHTITVEHKSTHCGYVSAPSNPAKKVFTAFTEVSHGKSHEEHISLAEPPRHPRPCSRESCSYVLRDIRLNAALTRVIHNEPLSQDVVWNDKLQPFELKHDEEEARHTAMLNNLPLDGRQAIIDGFRDFYNDAWFEDFAASQEGQEVTSLSRRLSTLSRSSSSRVKSTLGGLVQRGGDIVQRGGDIVRKVRSRARSVSTRFSID</sequence>
<dbReference type="AlphaFoldDB" id="A0A6S6VXP6"/>
<protein>
    <submittedName>
        <fullName evidence="1">Uncharacterized protein</fullName>
    </submittedName>
</protein>
<reference evidence="1" key="1">
    <citation type="submission" date="2021-02" db="EMBL/GenBank/DDBJ databases">
        <authorList>
            <person name="Syme A R."/>
            <person name="Syme A R."/>
            <person name="Moolhuijzen P."/>
        </authorList>
    </citation>
    <scope>NUCLEOTIDE SEQUENCE</scope>
    <source>
        <strain evidence="1">W1-1</strain>
    </source>
</reference>
<evidence type="ECO:0000313" key="1">
    <source>
        <dbReference type="EMBL" id="CAE7024989.1"/>
    </source>
</evidence>
<evidence type="ECO:0000313" key="2">
    <source>
        <dbReference type="Proteomes" id="UP000472372"/>
    </source>
</evidence>
<name>A0A6S6VXP6_9PLEO</name>
<dbReference type="Proteomes" id="UP000472372">
    <property type="component" value="Chromosome 3"/>
</dbReference>